<feature type="compositionally biased region" description="Low complexity" evidence="1">
    <location>
        <begin position="211"/>
        <end position="236"/>
    </location>
</feature>
<protein>
    <submittedName>
        <fullName evidence="2">Uncharacterized protein</fullName>
    </submittedName>
</protein>
<keyword evidence="3" id="KW-1185">Reference proteome</keyword>
<evidence type="ECO:0000313" key="2">
    <source>
        <dbReference type="EMBL" id="KAK3214850.1"/>
    </source>
</evidence>
<gene>
    <name evidence="2" type="ORF">GRF29_19g1434461</name>
</gene>
<dbReference type="AlphaFoldDB" id="A0AAN6RIT5"/>
<feature type="compositionally biased region" description="Basic and acidic residues" evidence="1">
    <location>
        <begin position="75"/>
        <end position="84"/>
    </location>
</feature>
<feature type="region of interest" description="Disordered" evidence="1">
    <location>
        <begin position="208"/>
        <end position="262"/>
    </location>
</feature>
<feature type="compositionally biased region" description="Acidic residues" evidence="1">
    <location>
        <begin position="172"/>
        <end position="185"/>
    </location>
</feature>
<feature type="region of interest" description="Disordered" evidence="1">
    <location>
        <begin position="1"/>
        <end position="89"/>
    </location>
</feature>
<proteinExistence type="predicted"/>
<name>A0AAN6RIT5_9PLEO</name>
<dbReference type="EMBL" id="WVTA01000003">
    <property type="protein sequence ID" value="KAK3214850.1"/>
    <property type="molecule type" value="Genomic_DNA"/>
</dbReference>
<sequence length="375" mass="41047">MQNPQQLPHHPLPTHTPVPPLEPHSQALEALPQEEEEHDLDTSSVSEIVTRYHHRRESSTRQFGSDDEEGGSGIADRKDVEVPKRPSFNMMPLPTIETIMERLHVQDGADIRSGRGVARAKEETQVVQPVYKTVVHVPKPPGLVRRDALDAAMLKRVLRERARLQVEHEQGGDDDLDVPMEDCDERESTTHEIDEMLLAISPTPSFYTAASTRSSCTPSSSSSSSSSSSPSEQTSPSPVPILSPPSPAYPTTALPPTSAYASPPCNSLPTPIHHSLSAPPSPTWKPVPLDLIPSLDLGDPLFDDSDDDMDWGWSMNGGEVVYGAAGLAVNSRVIIGEERNMCCHYQCGMDTDTDMDMELYVIDEESEEESGVEEG</sequence>
<evidence type="ECO:0000256" key="1">
    <source>
        <dbReference type="SAM" id="MobiDB-lite"/>
    </source>
</evidence>
<dbReference type="Proteomes" id="UP001280581">
    <property type="component" value="Unassembled WGS sequence"/>
</dbReference>
<organism evidence="2 3">
    <name type="scientific">Pseudopithomyces chartarum</name>
    <dbReference type="NCBI Taxonomy" id="1892770"/>
    <lineage>
        <taxon>Eukaryota</taxon>
        <taxon>Fungi</taxon>
        <taxon>Dikarya</taxon>
        <taxon>Ascomycota</taxon>
        <taxon>Pezizomycotina</taxon>
        <taxon>Dothideomycetes</taxon>
        <taxon>Pleosporomycetidae</taxon>
        <taxon>Pleosporales</taxon>
        <taxon>Massarineae</taxon>
        <taxon>Didymosphaeriaceae</taxon>
        <taxon>Pseudopithomyces</taxon>
    </lineage>
</organism>
<feature type="compositionally biased region" description="Pro residues" evidence="1">
    <location>
        <begin position="237"/>
        <end position="248"/>
    </location>
</feature>
<accession>A0AAN6RIT5</accession>
<comment type="caution">
    <text evidence="2">The sequence shown here is derived from an EMBL/GenBank/DDBJ whole genome shotgun (WGS) entry which is preliminary data.</text>
</comment>
<evidence type="ECO:0000313" key="3">
    <source>
        <dbReference type="Proteomes" id="UP001280581"/>
    </source>
</evidence>
<reference evidence="2 3" key="1">
    <citation type="submission" date="2021-02" db="EMBL/GenBank/DDBJ databases">
        <title>Genome assembly of Pseudopithomyces chartarum.</title>
        <authorList>
            <person name="Jauregui R."/>
            <person name="Singh J."/>
            <person name="Voisey C."/>
        </authorList>
    </citation>
    <scope>NUCLEOTIDE SEQUENCE [LARGE SCALE GENOMIC DNA]</scope>
    <source>
        <strain evidence="2 3">AGR01</strain>
    </source>
</reference>
<feature type="compositionally biased region" description="Pro residues" evidence="1">
    <location>
        <begin position="10"/>
        <end position="22"/>
    </location>
</feature>
<feature type="region of interest" description="Disordered" evidence="1">
    <location>
        <begin position="165"/>
        <end position="189"/>
    </location>
</feature>